<dbReference type="PROSITE" id="PS51782">
    <property type="entry name" value="LYSM"/>
    <property type="match status" value="1"/>
</dbReference>
<feature type="transmembrane region" description="Helical" evidence="9">
    <location>
        <begin position="893"/>
        <end position="914"/>
    </location>
</feature>
<feature type="compositionally biased region" description="Polar residues" evidence="8">
    <location>
        <begin position="224"/>
        <end position="241"/>
    </location>
</feature>
<dbReference type="Pfam" id="PF07534">
    <property type="entry name" value="TLD"/>
    <property type="match status" value="1"/>
</dbReference>
<evidence type="ECO:0000313" key="13">
    <source>
        <dbReference type="Proteomes" id="UP000054995"/>
    </source>
</evidence>
<evidence type="ECO:0000256" key="3">
    <source>
        <dbReference type="ARBA" id="ARBA00022692"/>
    </source>
</evidence>
<evidence type="ECO:0000256" key="2">
    <source>
        <dbReference type="ARBA" id="ARBA00022448"/>
    </source>
</evidence>
<dbReference type="EMBL" id="JYDT01000139">
    <property type="protein sequence ID" value="KRY83487.1"/>
    <property type="molecule type" value="Genomic_DNA"/>
</dbReference>
<feature type="transmembrane region" description="Helical" evidence="9">
    <location>
        <begin position="990"/>
        <end position="1014"/>
    </location>
</feature>
<dbReference type="InterPro" id="IPR027469">
    <property type="entry name" value="Cation_efflux_TMD_sf"/>
</dbReference>
<feature type="domain" description="TLDc" evidence="11">
    <location>
        <begin position="593"/>
        <end position="757"/>
    </location>
</feature>
<comment type="caution">
    <text evidence="12">The sequence shown here is derived from an EMBL/GenBank/DDBJ whole genome shotgun (WGS) entry which is preliminary data.</text>
</comment>
<reference evidence="12 13" key="1">
    <citation type="submission" date="2015-01" db="EMBL/GenBank/DDBJ databases">
        <title>Evolution of Trichinella species and genotypes.</title>
        <authorList>
            <person name="Korhonen P.K."/>
            <person name="Edoardo P."/>
            <person name="Giuseppe L.R."/>
            <person name="Gasser R.B."/>
        </authorList>
    </citation>
    <scope>NUCLEOTIDE SEQUENCE [LARGE SCALE GENOMIC DNA]</scope>
    <source>
        <strain evidence="12">ISS470</strain>
    </source>
</reference>
<dbReference type="Gene3D" id="3.10.350.10">
    <property type="entry name" value="LysM domain"/>
    <property type="match status" value="1"/>
</dbReference>
<feature type="domain" description="LysM" evidence="10">
    <location>
        <begin position="18"/>
        <end position="61"/>
    </location>
</feature>
<evidence type="ECO:0000259" key="10">
    <source>
        <dbReference type="PROSITE" id="PS51782"/>
    </source>
</evidence>
<protein>
    <submittedName>
        <fullName evidence="12">Zinc transporter 6-A</fullName>
    </submittedName>
</protein>
<dbReference type="InterPro" id="IPR018392">
    <property type="entry name" value="LysM"/>
</dbReference>
<dbReference type="GO" id="GO:0016020">
    <property type="term" value="C:membrane"/>
    <property type="evidence" value="ECO:0007669"/>
    <property type="project" value="InterPro"/>
</dbReference>
<evidence type="ECO:0000256" key="5">
    <source>
        <dbReference type="ARBA" id="ARBA00022989"/>
    </source>
</evidence>
<proteinExistence type="predicted"/>
<evidence type="ECO:0000256" key="1">
    <source>
        <dbReference type="ARBA" id="ARBA00004127"/>
    </source>
</evidence>
<dbReference type="Pfam" id="PF01476">
    <property type="entry name" value="LysM"/>
    <property type="match status" value="1"/>
</dbReference>
<gene>
    <name evidence="12" type="primary">slc30a6-a</name>
    <name evidence="12" type="ORF">T4D_16980</name>
</gene>
<dbReference type="InterPro" id="IPR006571">
    <property type="entry name" value="TLDc_dom"/>
</dbReference>
<dbReference type="Proteomes" id="UP000054995">
    <property type="component" value="Unassembled WGS sequence"/>
</dbReference>
<feature type="transmembrane region" description="Helical" evidence="9">
    <location>
        <begin position="855"/>
        <end position="873"/>
    </location>
</feature>
<sequence>MTVDSMSSKSNDSEDEELLYTVQSMDTLEGIAARHDMTIGQLMKLNRLCNRIIFPGQVLHLPSAGVVSNGSTKPKRYPGYCVQSTVLSPPPVDSVDSCAGDSSNPAAAPLVSLYEQPSFEVDEGCLDAQAGSRRDADADCLRQFMKIQVREFTETEGVVSGVLLATPNCLMFDPDVSHPLVIENGVEKYSMVVALEQLVSVSLFNNVSALTDRPSPEELVYPSPTLSTSDRHSSCTSPSADTENATVAAGVQKEEAIVQKVQSSSNDDQCLENDLSDVFEENAEDTKEEQDLNWYNEQVDPVSALPNRTRVFKALSLAPLSQMGMSYINRAGHSILNRAQSVGGTGAMAAAKAAKLVTGVPKRIATISTDWLNTQESVGLKLNDENSASSTAHVAGERGEIALSKLRRKTAEAREIANRNNLHSQSSDGCPFPTVDELFPYQRRGEVCTEMPFFLHIQVKQSEQSSSSKTQFWFSFPPEMADSFCSFLLLHCPDKYGTDCCAGEGALSSSTSADCTAPLPSPSDQDRAFVIVNGDDQDLPARAAYNQFLTPEKCSLNRQWEIVTVQEAKRRLSLSNLSSLAEQPLPSGCQESRLLQQSTIRRLMEFLPARAQGYPWVLVYSSELHGFALSTMYRHMAMFKDCMSPSLLVIRDTDEHTFGCVVSCLIAISDHFYGTGESLLFTDYPQFQVYRWTGANNYIVKGSGESLAFGAGNGVNGLWLDSDLYHGRTEPCDTFANQPLTQSTDFVISGVEACSNKMYRLYRRALAWPQGRLNLGSAVLSAVCFVVILFTVSYTKSLMLQIYSLMCIFHCMSLLLDLLVAALNSDHGHRMIVNGKSTITTNNINTSYGYERADVVGLFSITMLVQLGALFVVKESFEQLLESHHDGSLLVSNFWLVLAPSLALLTQLYIIYAVPSASLAHVITASSSSWLQEQAADFSHALCRVLPVFSAFLLPRINTVLLISLSGWTLCICNYICIEAYNYSKCDAAFCLLYATMLIGTMYPLAVYTGGILLQSCPPYMLPQLEKCLRECGTLDGVLEVTDEHFWQLSFNKMAGSLLVRVRRDADEQLVLARVCAKLHPFVSNLTVQVVKDTAWKAQQHQLHF</sequence>
<dbReference type="PANTHER" id="PTHR46531:SF1">
    <property type="entry name" value="ZINC TRANSPORTER 6"/>
    <property type="match status" value="1"/>
</dbReference>
<keyword evidence="7 9" id="KW-0472">Membrane</keyword>
<dbReference type="Gene3D" id="1.20.1510.10">
    <property type="entry name" value="Cation efflux protein transmembrane domain"/>
    <property type="match status" value="1"/>
</dbReference>
<name>A0A0V1FCE2_TRIPS</name>
<dbReference type="InterPro" id="IPR052005">
    <property type="entry name" value="CDF_SLC30A"/>
</dbReference>
<evidence type="ECO:0000256" key="8">
    <source>
        <dbReference type="SAM" id="MobiDB-lite"/>
    </source>
</evidence>
<dbReference type="GO" id="GO:0005794">
    <property type="term" value="C:Golgi apparatus"/>
    <property type="evidence" value="ECO:0007669"/>
    <property type="project" value="UniProtKB-SubCell"/>
</dbReference>
<dbReference type="PROSITE" id="PS51886">
    <property type="entry name" value="TLDC"/>
    <property type="match status" value="1"/>
</dbReference>
<dbReference type="InterPro" id="IPR036779">
    <property type="entry name" value="LysM_dom_sf"/>
</dbReference>
<evidence type="ECO:0000256" key="4">
    <source>
        <dbReference type="ARBA" id="ARBA00022833"/>
    </source>
</evidence>
<dbReference type="SUPFAM" id="SSF54106">
    <property type="entry name" value="LysM domain"/>
    <property type="match status" value="1"/>
</dbReference>
<dbReference type="OrthoDB" id="26679at2759"/>
<dbReference type="SMART" id="SM00257">
    <property type="entry name" value="LysM"/>
    <property type="match status" value="1"/>
</dbReference>
<keyword evidence="6" id="KW-0406">Ion transport</keyword>
<keyword evidence="2" id="KW-0813">Transport</keyword>
<dbReference type="GO" id="GO:0006829">
    <property type="term" value="P:zinc ion transport"/>
    <property type="evidence" value="ECO:0007669"/>
    <property type="project" value="TreeGrafter"/>
</dbReference>
<dbReference type="SMART" id="SM00584">
    <property type="entry name" value="TLDc"/>
    <property type="match status" value="1"/>
</dbReference>
<evidence type="ECO:0000313" key="12">
    <source>
        <dbReference type="EMBL" id="KRY83487.1"/>
    </source>
</evidence>
<dbReference type="AlphaFoldDB" id="A0A0V1FCE2"/>
<evidence type="ECO:0000256" key="9">
    <source>
        <dbReference type="SAM" id="Phobius"/>
    </source>
</evidence>
<feature type="region of interest" description="Disordered" evidence="8">
    <location>
        <begin position="213"/>
        <end position="241"/>
    </location>
</feature>
<keyword evidence="3 9" id="KW-0812">Transmembrane</keyword>
<keyword evidence="4" id="KW-0862">Zinc</keyword>
<dbReference type="PANTHER" id="PTHR46531">
    <property type="entry name" value="ZINC TRANSPORTER 6"/>
    <property type="match status" value="1"/>
</dbReference>
<dbReference type="GO" id="GO:0008324">
    <property type="term" value="F:monoatomic cation transmembrane transporter activity"/>
    <property type="evidence" value="ECO:0007669"/>
    <property type="project" value="InterPro"/>
</dbReference>
<keyword evidence="13" id="KW-1185">Reference proteome</keyword>
<keyword evidence="5 9" id="KW-1133">Transmembrane helix</keyword>
<evidence type="ECO:0000259" key="11">
    <source>
        <dbReference type="PROSITE" id="PS51886"/>
    </source>
</evidence>
<evidence type="ECO:0000256" key="7">
    <source>
        <dbReference type="ARBA" id="ARBA00023136"/>
    </source>
</evidence>
<evidence type="ECO:0000256" key="6">
    <source>
        <dbReference type="ARBA" id="ARBA00023065"/>
    </source>
</evidence>
<dbReference type="CDD" id="cd00118">
    <property type="entry name" value="LysM"/>
    <property type="match status" value="1"/>
</dbReference>
<feature type="transmembrane region" description="Helical" evidence="9">
    <location>
        <begin position="960"/>
        <end position="978"/>
    </location>
</feature>
<feature type="transmembrane region" description="Helical" evidence="9">
    <location>
        <begin position="773"/>
        <end position="794"/>
    </location>
</feature>
<accession>A0A0V1FCE2</accession>
<organism evidence="12 13">
    <name type="scientific">Trichinella pseudospiralis</name>
    <name type="common">Parasitic roundworm</name>
    <dbReference type="NCBI Taxonomy" id="6337"/>
    <lineage>
        <taxon>Eukaryota</taxon>
        <taxon>Metazoa</taxon>
        <taxon>Ecdysozoa</taxon>
        <taxon>Nematoda</taxon>
        <taxon>Enoplea</taxon>
        <taxon>Dorylaimia</taxon>
        <taxon>Trichinellida</taxon>
        <taxon>Trichinellidae</taxon>
        <taxon>Trichinella</taxon>
    </lineage>
</organism>
<feature type="transmembrane region" description="Helical" evidence="9">
    <location>
        <begin position="800"/>
        <end position="823"/>
    </location>
</feature>
<comment type="subcellular location">
    <subcellularLocation>
        <location evidence="1">Endomembrane system</location>
        <topology evidence="1">Multi-pass membrane protein</topology>
    </subcellularLocation>
</comment>